<gene>
    <name evidence="1" type="ordered locus">Ppro_0226</name>
</gene>
<evidence type="ECO:0000313" key="1">
    <source>
        <dbReference type="EMBL" id="ABK97862.1"/>
    </source>
</evidence>
<sequence length="164" mass="18324">MIINAPQFLSLVRKNLRVSIDGIHGIRHWERVYRIGSVLSNRTGADLQVVQAFAWVHDARRYTDGSDPGHGKRGAIFARQINDQFLHLTHDQLNILCIACTSHSGGDTTEDPTVGTCWDADRLDLARLSIEPDVGMLSTVAARDEEFICWACSLSAEETESRYL</sequence>
<proteinExistence type="predicted"/>
<dbReference type="eggNOG" id="COG1418">
    <property type="taxonomic scope" value="Bacteria"/>
</dbReference>
<reference evidence="1 2" key="1">
    <citation type="submission" date="2006-10" db="EMBL/GenBank/DDBJ databases">
        <title>Complete sequence of chromosome of Pelobacter propionicus DSM 2379.</title>
        <authorList>
            <consortium name="US DOE Joint Genome Institute"/>
            <person name="Copeland A."/>
            <person name="Lucas S."/>
            <person name="Lapidus A."/>
            <person name="Barry K."/>
            <person name="Detter J.C."/>
            <person name="Glavina del Rio T."/>
            <person name="Hammon N."/>
            <person name="Israni S."/>
            <person name="Dalin E."/>
            <person name="Tice H."/>
            <person name="Pitluck S."/>
            <person name="Saunders E."/>
            <person name="Brettin T."/>
            <person name="Bruce D."/>
            <person name="Han C."/>
            <person name="Tapia R."/>
            <person name="Schmutz J."/>
            <person name="Larimer F."/>
            <person name="Land M."/>
            <person name="Hauser L."/>
            <person name="Kyrpides N."/>
            <person name="Kim E."/>
            <person name="Lovley D."/>
            <person name="Richardson P."/>
        </authorList>
    </citation>
    <scope>NUCLEOTIDE SEQUENCE [LARGE SCALE GENOMIC DNA]</scope>
    <source>
        <strain evidence="2">DSM 2379 / NBRC 103807 / OttBd1</strain>
    </source>
</reference>
<dbReference type="Proteomes" id="UP000006732">
    <property type="component" value="Chromosome"/>
</dbReference>
<evidence type="ECO:0008006" key="3">
    <source>
        <dbReference type="Google" id="ProtNLM"/>
    </source>
</evidence>
<dbReference type="SUPFAM" id="SSF109604">
    <property type="entry name" value="HD-domain/PDEase-like"/>
    <property type="match status" value="1"/>
</dbReference>
<dbReference type="AlphaFoldDB" id="A1AKJ2"/>
<evidence type="ECO:0000313" key="2">
    <source>
        <dbReference type="Proteomes" id="UP000006732"/>
    </source>
</evidence>
<organism evidence="1 2">
    <name type="scientific">Pelobacter propionicus (strain DSM 2379 / NBRC 103807 / OttBd1)</name>
    <dbReference type="NCBI Taxonomy" id="338966"/>
    <lineage>
        <taxon>Bacteria</taxon>
        <taxon>Pseudomonadati</taxon>
        <taxon>Thermodesulfobacteriota</taxon>
        <taxon>Desulfuromonadia</taxon>
        <taxon>Desulfuromonadales</taxon>
        <taxon>Desulfuromonadaceae</taxon>
        <taxon>Pelobacter</taxon>
    </lineage>
</organism>
<dbReference type="Gene3D" id="1.10.3210.10">
    <property type="entry name" value="Hypothetical protein af1432"/>
    <property type="match status" value="1"/>
</dbReference>
<dbReference type="EMBL" id="CP000482">
    <property type="protein sequence ID" value="ABK97862.1"/>
    <property type="molecule type" value="Genomic_DNA"/>
</dbReference>
<dbReference type="STRING" id="338966.Ppro_0226"/>
<keyword evidence="2" id="KW-1185">Reference proteome</keyword>
<dbReference type="KEGG" id="ppd:Ppro_0226"/>
<accession>A1AKJ2</accession>
<dbReference type="HOGENOM" id="CLU_112023_1_0_7"/>
<protein>
    <recommendedName>
        <fullName evidence="3">HD domain-containing protein</fullName>
    </recommendedName>
</protein>
<name>A1AKJ2_PELPD</name>